<feature type="compositionally biased region" description="Low complexity" evidence="1">
    <location>
        <begin position="1"/>
        <end position="18"/>
    </location>
</feature>
<name>A0ABY4BW64_9MICO</name>
<dbReference type="EMBL" id="CP094528">
    <property type="protein sequence ID" value="UOE43467.1"/>
    <property type="molecule type" value="Genomic_DNA"/>
</dbReference>
<evidence type="ECO:0000313" key="2">
    <source>
        <dbReference type="EMBL" id="UOE43467.1"/>
    </source>
</evidence>
<dbReference type="Proteomes" id="UP000832097">
    <property type="component" value="Chromosome"/>
</dbReference>
<evidence type="ECO:0008006" key="4">
    <source>
        <dbReference type="Google" id="ProtNLM"/>
    </source>
</evidence>
<accession>A0ABY4BW64</accession>
<keyword evidence="3" id="KW-1185">Reference proteome</keyword>
<feature type="region of interest" description="Disordered" evidence="1">
    <location>
        <begin position="1"/>
        <end position="36"/>
    </location>
</feature>
<organism evidence="2 3">
    <name type="scientific">Agromyces larvae</name>
    <dbReference type="NCBI Taxonomy" id="2929802"/>
    <lineage>
        <taxon>Bacteria</taxon>
        <taxon>Bacillati</taxon>
        <taxon>Actinomycetota</taxon>
        <taxon>Actinomycetes</taxon>
        <taxon>Micrococcales</taxon>
        <taxon>Microbacteriaceae</taxon>
        <taxon>Agromyces</taxon>
    </lineage>
</organism>
<sequence length="194" mass="20309">MSAPDDPLLAEAPALATLPRDEFSSKPRAPAAARDGWPTRMRTVSARHLGLWQHAVMGSRGKLPSTVGVALATVFALTGCVAPGSGYAVLERDAEPADTLPADLPAYALDDVEPASSRSVGEHDGNALYLANAKERERVCLLVYANASDWVIGCGGEPEFAVGGPNGNYVVRPDSAPEPDRMVEVAPNVFASAD</sequence>
<proteinExistence type="predicted"/>
<evidence type="ECO:0000313" key="3">
    <source>
        <dbReference type="Proteomes" id="UP000832097"/>
    </source>
</evidence>
<reference evidence="2 3" key="1">
    <citation type="submission" date="2022-03" db="EMBL/GenBank/DDBJ databases">
        <title>Mucilaginibacter sp. isolated from the gut of Protaetia brevitarsis seulensis larvae.</title>
        <authorList>
            <person name="Won M."/>
            <person name="Kim S.-J."/>
            <person name="Kwon S.-W."/>
        </authorList>
    </citation>
    <scope>NUCLEOTIDE SEQUENCE [LARGE SCALE GENOMIC DNA]</scope>
    <source>
        <strain evidence="2 3">CFWR-12</strain>
    </source>
</reference>
<gene>
    <name evidence="2" type="ORF">MTO99_14995</name>
</gene>
<dbReference type="RefSeq" id="WP_243554462.1">
    <property type="nucleotide sequence ID" value="NZ_CP094528.1"/>
</dbReference>
<evidence type="ECO:0000256" key="1">
    <source>
        <dbReference type="SAM" id="MobiDB-lite"/>
    </source>
</evidence>
<protein>
    <recommendedName>
        <fullName evidence="4">Secreted protein</fullName>
    </recommendedName>
</protein>